<organism evidence="8 9">
    <name type="scientific">Synaphobranchus kaupii</name>
    <name type="common">Kaup's arrowtooth eel</name>
    <dbReference type="NCBI Taxonomy" id="118154"/>
    <lineage>
        <taxon>Eukaryota</taxon>
        <taxon>Metazoa</taxon>
        <taxon>Chordata</taxon>
        <taxon>Craniata</taxon>
        <taxon>Vertebrata</taxon>
        <taxon>Euteleostomi</taxon>
        <taxon>Actinopterygii</taxon>
        <taxon>Neopterygii</taxon>
        <taxon>Teleostei</taxon>
        <taxon>Anguilliformes</taxon>
        <taxon>Synaphobranchidae</taxon>
        <taxon>Synaphobranchus</taxon>
    </lineage>
</organism>
<dbReference type="InterPro" id="IPR015631">
    <property type="entry name" value="CD2/SLAM_rcpt"/>
</dbReference>
<dbReference type="InterPro" id="IPR007110">
    <property type="entry name" value="Ig-like_dom"/>
</dbReference>
<dbReference type="EMBL" id="JAINUF010000002">
    <property type="protein sequence ID" value="KAJ8377187.1"/>
    <property type="molecule type" value="Genomic_DNA"/>
</dbReference>
<evidence type="ECO:0000313" key="9">
    <source>
        <dbReference type="Proteomes" id="UP001152622"/>
    </source>
</evidence>
<feature type="chain" id="PRO_5040223578" description="Ig-like domain-containing protein" evidence="6">
    <location>
        <begin position="21"/>
        <end position="308"/>
    </location>
</feature>
<keyword evidence="3 5" id="KW-0472">Membrane</keyword>
<dbReference type="Proteomes" id="UP001152622">
    <property type="component" value="Chromosome 2"/>
</dbReference>
<evidence type="ECO:0000259" key="7">
    <source>
        <dbReference type="PROSITE" id="PS50835"/>
    </source>
</evidence>
<accession>A0A9Q1G944</accession>
<evidence type="ECO:0000256" key="4">
    <source>
        <dbReference type="ARBA" id="ARBA00023180"/>
    </source>
</evidence>
<dbReference type="PANTHER" id="PTHR12080:SF48">
    <property type="entry name" value="IMMUNOGLOBULIN SUBTYPE DOMAIN-CONTAINING PROTEIN"/>
    <property type="match status" value="1"/>
</dbReference>
<evidence type="ECO:0000256" key="3">
    <source>
        <dbReference type="ARBA" id="ARBA00023136"/>
    </source>
</evidence>
<dbReference type="PANTHER" id="PTHR12080">
    <property type="entry name" value="SIGNALING LYMPHOCYTIC ACTIVATION MOLECULE"/>
    <property type="match status" value="1"/>
</dbReference>
<dbReference type="OrthoDB" id="9835793at2759"/>
<comment type="subcellular location">
    <subcellularLocation>
        <location evidence="1">Membrane</location>
    </subcellularLocation>
</comment>
<feature type="transmembrane region" description="Helical" evidence="5">
    <location>
        <begin position="209"/>
        <end position="231"/>
    </location>
</feature>
<dbReference type="GO" id="GO:0016020">
    <property type="term" value="C:membrane"/>
    <property type="evidence" value="ECO:0007669"/>
    <property type="project" value="UniProtKB-SubCell"/>
</dbReference>
<dbReference type="PROSITE" id="PS50835">
    <property type="entry name" value="IG_LIKE"/>
    <property type="match status" value="1"/>
</dbReference>
<dbReference type="AlphaFoldDB" id="A0A9Q1G944"/>
<feature type="domain" description="Ig-like" evidence="7">
    <location>
        <begin position="109"/>
        <end position="201"/>
    </location>
</feature>
<evidence type="ECO:0000256" key="1">
    <source>
        <dbReference type="ARBA" id="ARBA00004370"/>
    </source>
</evidence>
<reference evidence="8" key="1">
    <citation type="journal article" date="2023" name="Science">
        <title>Genome structures resolve the early diversification of teleost fishes.</title>
        <authorList>
            <person name="Parey E."/>
            <person name="Louis A."/>
            <person name="Montfort J."/>
            <person name="Bouchez O."/>
            <person name="Roques C."/>
            <person name="Iampietro C."/>
            <person name="Lluch J."/>
            <person name="Castinel A."/>
            <person name="Donnadieu C."/>
            <person name="Desvignes T."/>
            <person name="Floi Bucao C."/>
            <person name="Jouanno E."/>
            <person name="Wen M."/>
            <person name="Mejri S."/>
            <person name="Dirks R."/>
            <person name="Jansen H."/>
            <person name="Henkel C."/>
            <person name="Chen W.J."/>
            <person name="Zahm M."/>
            <person name="Cabau C."/>
            <person name="Klopp C."/>
            <person name="Thompson A.W."/>
            <person name="Robinson-Rechavi M."/>
            <person name="Braasch I."/>
            <person name="Lecointre G."/>
            <person name="Bobe J."/>
            <person name="Postlethwait J.H."/>
            <person name="Berthelot C."/>
            <person name="Roest Crollius H."/>
            <person name="Guiguen Y."/>
        </authorList>
    </citation>
    <scope>NUCLEOTIDE SEQUENCE</scope>
    <source>
        <strain evidence="8">WJC10195</strain>
    </source>
</reference>
<evidence type="ECO:0000256" key="5">
    <source>
        <dbReference type="SAM" id="Phobius"/>
    </source>
</evidence>
<keyword evidence="2 6" id="KW-0732">Signal</keyword>
<evidence type="ECO:0000256" key="2">
    <source>
        <dbReference type="ARBA" id="ARBA00022729"/>
    </source>
</evidence>
<evidence type="ECO:0000256" key="6">
    <source>
        <dbReference type="SAM" id="SignalP"/>
    </source>
</evidence>
<keyword evidence="9" id="KW-1185">Reference proteome</keyword>
<dbReference type="InterPro" id="IPR036179">
    <property type="entry name" value="Ig-like_dom_sf"/>
</dbReference>
<keyword evidence="5" id="KW-1133">Transmembrane helix</keyword>
<sequence>MSSALLPALLALQVFNICGGSLLLNGAVGESIVLPTGAERSYKGGAMLWKRKSIEIIKLVKNTMTINPNFTGTLTMNDETGALNISNLREEDSGEYDFSGIASAQTIPPKNVQLQVYERIVSVQVISQVNNSTDSGSCNITLICSVNGGSQVALSWSRNGQNVAGVENRTTLTAPPTLTEEIYVCTATNPISSQSNSVTVRPCRDISNYLKYIAAGGGGLLVVAMVVITLMSVRKKSKTGEAEEDGTVYAEVGDIAQKPSVYSQSPHPGDINTCYDVIKGTGSPTAPSTVYDTVKFDRGTARQYQEVL</sequence>
<evidence type="ECO:0000313" key="8">
    <source>
        <dbReference type="EMBL" id="KAJ8377187.1"/>
    </source>
</evidence>
<protein>
    <recommendedName>
        <fullName evidence="7">Ig-like domain-containing protein</fullName>
    </recommendedName>
</protein>
<keyword evidence="5" id="KW-0812">Transmembrane</keyword>
<feature type="signal peptide" evidence="6">
    <location>
        <begin position="1"/>
        <end position="20"/>
    </location>
</feature>
<keyword evidence="4" id="KW-0325">Glycoprotein</keyword>
<dbReference type="SUPFAM" id="SSF48726">
    <property type="entry name" value="Immunoglobulin"/>
    <property type="match status" value="2"/>
</dbReference>
<gene>
    <name evidence="8" type="ORF">SKAU_G00077670</name>
</gene>
<proteinExistence type="predicted"/>
<dbReference type="Gene3D" id="2.60.40.10">
    <property type="entry name" value="Immunoglobulins"/>
    <property type="match status" value="2"/>
</dbReference>
<dbReference type="InterPro" id="IPR013783">
    <property type="entry name" value="Ig-like_fold"/>
</dbReference>
<name>A0A9Q1G944_SYNKA</name>
<comment type="caution">
    <text evidence="8">The sequence shown here is derived from an EMBL/GenBank/DDBJ whole genome shotgun (WGS) entry which is preliminary data.</text>
</comment>